<dbReference type="Pfam" id="PF01061">
    <property type="entry name" value="ABC2_membrane"/>
    <property type="match status" value="1"/>
</dbReference>
<dbReference type="GO" id="GO:0005886">
    <property type="term" value="C:plasma membrane"/>
    <property type="evidence" value="ECO:0007669"/>
    <property type="project" value="TreeGrafter"/>
</dbReference>
<feature type="transmembrane region" description="Helical" evidence="7">
    <location>
        <begin position="103"/>
        <end position="124"/>
    </location>
</feature>
<dbReference type="AlphaFoldDB" id="A0A7R9EG33"/>
<feature type="compositionally biased region" description="Polar residues" evidence="6">
    <location>
        <begin position="1"/>
        <end position="13"/>
    </location>
</feature>
<reference evidence="9" key="1">
    <citation type="submission" date="2020-11" db="EMBL/GenBank/DDBJ databases">
        <authorList>
            <person name="Tran Van P."/>
        </authorList>
    </citation>
    <scope>NUCLEOTIDE SEQUENCE</scope>
</reference>
<dbReference type="PANTHER" id="PTHR48041">
    <property type="entry name" value="ABC TRANSPORTER G FAMILY MEMBER 28"/>
    <property type="match status" value="1"/>
</dbReference>
<feature type="region of interest" description="Disordered" evidence="6">
    <location>
        <begin position="1"/>
        <end position="24"/>
    </location>
</feature>
<comment type="subcellular location">
    <subcellularLocation>
        <location evidence="1">Membrane</location>
        <topology evidence="1">Multi-pass membrane protein</topology>
    </subcellularLocation>
</comment>
<dbReference type="GO" id="GO:0030659">
    <property type="term" value="C:cytoplasmic vesicle membrane"/>
    <property type="evidence" value="ECO:0007669"/>
    <property type="project" value="TreeGrafter"/>
</dbReference>
<keyword evidence="2" id="KW-0813">Transport</keyword>
<organism evidence="9">
    <name type="scientific">Timema monikensis</name>
    <dbReference type="NCBI Taxonomy" id="170555"/>
    <lineage>
        <taxon>Eukaryota</taxon>
        <taxon>Metazoa</taxon>
        <taxon>Ecdysozoa</taxon>
        <taxon>Arthropoda</taxon>
        <taxon>Hexapoda</taxon>
        <taxon>Insecta</taxon>
        <taxon>Pterygota</taxon>
        <taxon>Neoptera</taxon>
        <taxon>Polyneoptera</taxon>
        <taxon>Phasmatodea</taxon>
        <taxon>Timematodea</taxon>
        <taxon>Timematoidea</taxon>
        <taxon>Timematidae</taxon>
        <taxon>Timema</taxon>
    </lineage>
</organism>
<proteinExistence type="predicted"/>
<sequence>MDPDNWSLQSGRHQTGEPATRKTGAKTTGFQAVMAGLCFTGTIKNTQLGVQSVQGALFILVSENTFSPMYSVLATFPREMPMFLREYRSGLYSTHIYYISKMIAMFPGLIVEPLVFVILTYWLAGLRDTLYAFLFTAFITIMTMNVSIACAMQQITVPMRTSIMSLQTRSFQNGQGNLEPEQLDGDIVIKMSAGEVTIVTTKKGKPSIIANGYKYRQHRLNSWVCVKKKCRGSRRVDRVRSRANSGQCLCNWVSLFVVDLGIADLWQILHQGYDFVITIPKYNNMKTCMNNPDTPCLVDGDDVLQQYSFKSSNFWPDILGICRSFCPHIHEFNQLVQVKIYLCNKAPEHQAIVDYVTVIAGCGEIRKESQDCHILGGYTLSSSERKEKMEAMPHPLHALRPATCSAVTLYAQLPDKEDAH</sequence>
<evidence type="ECO:0000313" key="9">
    <source>
        <dbReference type="EMBL" id="CAD7433335.1"/>
    </source>
</evidence>
<name>A0A7R9EG33_9NEOP</name>
<keyword evidence="4 7" id="KW-1133">Transmembrane helix</keyword>
<evidence type="ECO:0000256" key="4">
    <source>
        <dbReference type="ARBA" id="ARBA00022989"/>
    </source>
</evidence>
<evidence type="ECO:0000256" key="3">
    <source>
        <dbReference type="ARBA" id="ARBA00022692"/>
    </source>
</evidence>
<evidence type="ECO:0000256" key="5">
    <source>
        <dbReference type="ARBA" id="ARBA00023136"/>
    </source>
</evidence>
<evidence type="ECO:0000256" key="6">
    <source>
        <dbReference type="SAM" id="MobiDB-lite"/>
    </source>
</evidence>
<accession>A0A7R9EG33</accession>
<dbReference type="GO" id="GO:0140359">
    <property type="term" value="F:ABC-type transporter activity"/>
    <property type="evidence" value="ECO:0007669"/>
    <property type="project" value="InterPro"/>
</dbReference>
<dbReference type="PANTHER" id="PTHR48041:SF139">
    <property type="entry name" value="PROTEIN SCARLET"/>
    <property type="match status" value="1"/>
</dbReference>
<dbReference type="EMBL" id="OB796348">
    <property type="protein sequence ID" value="CAD7433335.1"/>
    <property type="molecule type" value="Genomic_DNA"/>
</dbReference>
<feature type="domain" description="ABC-2 type transporter transmembrane" evidence="8">
    <location>
        <begin position="27"/>
        <end position="152"/>
    </location>
</feature>
<dbReference type="InterPro" id="IPR013525">
    <property type="entry name" value="ABC2_TM"/>
</dbReference>
<keyword evidence="5 7" id="KW-0472">Membrane</keyword>
<evidence type="ECO:0000256" key="2">
    <source>
        <dbReference type="ARBA" id="ARBA00022448"/>
    </source>
</evidence>
<protein>
    <recommendedName>
        <fullName evidence="8">ABC-2 type transporter transmembrane domain-containing protein</fullName>
    </recommendedName>
</protein>
<evidence type="ECO:0000256" key="1">
    <source>
        <dbReference type="ARBA" id="ARBA00004141"/>
    </source>
</evidence>
<keyword evidence="3 7" id="KW-0812">Transmembrane</keyword>
<feature type="transmembrane region" description="Helical" evidence="7">
    <location>
        <begin position="130"/>
        <end position="152"/>
    </location>
</feature>
<gene>
    <name evidence="9" type="ORF">TMSB3V08_LOCUS10012</name>
</gene>
<evidence type="ECO:0000256" key="7">
    <source>
        <dbReference type="SAM" id="Phobius"/>
    </source>
</evidence>
<evidence type="ECO:0000259" key="8">
    <source>
        <dbReference type="Pfam" id="PF01061"/>
    </source>
</evidence>
<dbReference type="InterPro" id="IPR050352">
    <property type="entry name" value="ABCG_transporters"/>
</dbReference>